<reference evidence="2 3" key="1">
    <citation type="submission" date="2019-02" db="EMBL/GenBank/DDBJ databases">
        <title>Genome sequencing of the rare red list fungi Phellinidium pouzarii.</title>
        <authorList>
            <person name="Buettner E."/>
            <person name="Kellner H."/>
        </authorList>
    </citation>
    <scope>NUCLEOTIDE SEQUENCE [LARGE SCALE GENOMIC DNA]</scope>
    <source>
        <strain evidence="2 3">DSM 108285</strain>
    </source>
</reference>
<evidence type="ECO:0000256" key="1">
    <source>
        <dbReference type="SAM" id="MobiDB-lite"/>
    </source>
</evidence>
<dbReference type="AlphaFoldDB" id="A0A4V6S190"/>
<evidence type="ECO:0000313" key="2">
    <source>
        <dbReference type="EMBL" id="THH08653.1"/>
    </source>
</evidence>
<sequence length="94" mass="9924">MSNSPGPAAARFTSAFDASRSEALRLTATGRPASAFGSPTSTLASVPTRMPLRNNPAATAFGTPTKRVIIRADPTLVTCFDPADKELYDLWAPK</sequence>
<dbReference type="EMBL" id="SGPK01000092">
    <property type="protein sequence ID" value="THH08653.1"/>
    <property type="molecule type" value="Genomic_DNA"/>
</dbReference>
<dbReference type="OrthoDB" id="2669285at2759"/>
<evidence type="ECO:0000313" key="3">
    <source>
        <dbReference type="Proteomes" id="UP000308199"/>
    </source>
</evidence>
<dbReference type="Proteomes" id="UP000308199">
    <property type="component" value="Unassembled WGS sequence"/>
</dbReference>
<organism evidence="2 3">
    <name type="scientific">Phellinidium pouzarii</name>
    <dbReference type="NCBI Taxonomy" id="167371"/>
    <lineage>
        <taxon>Eukaryota</taxon>
        <taxon>Fungi</taxon>
        <taxon>Dikarya</taxon>
        <taxon>Basidiomycota</taxon>
        <taxon>Agaricomycotina</taxon>
        <taxon>Agaricomycetes</taxon>
        <taxon>Hymenochaetales</taxon>
        <taxon>Hymenochaetaceae</taxon>
        <taxon>Phellinidium</taxon>
    </lineage>
</organism>
<feature type="region of interest" description="Disordered" evidence="1">
    <location>
        <begin position="29"/>
        <end position="58"/>
    </location>
</feature>
<name>A0A4V6S190_9AGAM</name>
<protein>
    <submittedName>
        <fullName evidence="2">Uncharacterized protein</fullName>
    </submittedName>
</protein>
<accession>A0A4V6S190</accession>
<proteinExistence type="predicted"/>
<comment type="caution">
    <text evidence="2">The sequence shown here is derived from an EMBL/GenBank/DDBJ whole genome shotgun (WGS) entry which is preliminary data.</text>
</comment>
<keyword evidence="3" id="KW-1185">Reference proteome</keyword>
<gene>
    <name evidence="2" type="ORF">EW145_g2563</name>
</gene>